<evidence type="ECO:0000256" key="1">
    <source>
        <dbReference type="PROSITE-ProRule" id="PRU00288"/>
    </source>
</evidence>
<comment type="caution">
    <text evidence="4">The sequence shown here is derived from an EMBL/GenBank/DDBJ whole genome shotgun (WGS) entry which is preliminary data.</text>
</comment>
<feature type="region of interest" description="Disordered" evidence="2">
    <location>
        <begin position="186"/>
        <end position="543"/>
    </location>
</feature>
<feature type="compositionally biased region" description="Low complexity" evidence="2">
    <location>
        <begin position="380"/>
        <end position="403"/>
    </location>
</feature>
<feature type="compositionally biased region" description="Pro residues" evidence="2">
    <location>
        <begin position="404"/>
        <end position="447"/>
    </location>
</feature>
<feature type="compositionally biased region" description="Polar residues" evidence="2">
    <location>
        <begin position="296"/>
        <end position="327"/>
    </location>
</feature>
<dbReference type="CDD" id="cd08838">
    <property type="entry name" value="ArfGap_AGFG"/>
    <property type="match status" value="1"/>
</dbReference>
<dbReference type="InterPro" id="IPR037278">
    <property type="entry name" value="ARFGAP/RecO"/>
</dbReference>
<feature type="compositionally biased region" description="Basic and acidic residues" evidence="2">
    <location>
        <begin position="645"/>
        <end position="657"/>
    </location>
</feature>
<dbReference type="SMART" id="SM00105">
    <property type="entry name" value="ArfGap"/>
    <property type="match status" value="1"/>
</dbReference>
<name>A0AAU9J2L1_9CILI</name>
<organism evidence="4 5">
    <name type="scientific">Blepharisma stoltei</name>
    <dbReference type="NCBI Taxonomy" id="1481888"/>
    <lineage>
        <taxon>Eukaryota</taxon>
        <taxon>Sar</taxon>
        <taxon>Alveolata</taxon>
        <taxon>Ciliophora</taxon>
        <taxon>Postciliodesmatophora</taxon>
        <taxon>Heterotrichea</taxon>
        <taxon>Heterotrichida</taxon>
        <taxon>Blepharismidae</taxon>
        <taxon>Blepharisma</taxon>
    </lineage>
</organism>
<feature type="compositionally biased region" description="Polar residues" evidence="2">
    <location>
        <begin position="458"/>
        <end position="500"/>
    </location>
</feature>
<dbReference type="InterPro" id="IPR038508">
    <property type="entry name" value="ArfGAP_dom_sf"/>
</dbReference>
<sequence length="666" mass="74394">MKKTPDPASILQDLRKVPSNKRCFDCQQAGTTYTIVDFGIFLCSICGGLHREFNHRVKGLSTCNFSAAEVEKLQQWGNEKATQVWMAKHDLRSYPIPDIKDQARLRDFIRLKYAEKRWYDESKAENSQRKQEPVVKAPANPPQQPPVPQPQYQTYPQPPPAQQTYAQPPPAQQAPVIKSLIDFEEEPKSTETWSGFQQPQNVPTISRPQNTQAIPKPPGQETQYQNPGQFGIFDPGYYQNQQARQPPQNSYGQTGGNTPNQYQNPQVNNGGYSPQTGNVGGNSGGFQASFPPPQNMAGNWNQAQRNQAPADTSPKVQQIPYNYQNANQASQAFPSFPPPQPQTTVPSYSSPPQPQSSVPSYSSPPQAFPNPYPQPPIQPPQTSTFPSPYQQTAQNPAQNNPFPSQYPPQPQNPQHPPQNPQHPPQNPQYPPQNPQHPPQNPQHPPQNPQLQNPQSQNAFQSQRPQPAPLTTSFPGQYSQPPLQSPPRNNYPPQSGQNPLTDVSFAPYPSQDPRNPSYPQSTGYQQAPASQDPFSQMQNNLLSSGPDPFAQLVEEEKKKAHIIHSAKPQNNSGNSNVLLQQYQMMAQMYQSTHGIPYPYTFQQWYAIVNPQPAGVPASQAHMPSQTSQAHMPSQTSHMPPQNPGYKHVETSHMHEKPKSNNPFDLFT</sequence>
<dbReference type="InterPro" id="IPR001164">
    <property type="entry name" value="ArfGAP_dom"/>
</dbReference>
<feature type="region of interest" description="Disordered" evidence="2">
    <location>
        <begin position="120"/>
        <end position="172"/>
    </location>
</feature>
<dbReference type="EMBL" id="CAJZBQ010000013">
    <property type="protein sequence ID" value="CAG9314889.1"/>
    <property type="molecule type" value="Genomic_DNA"/>
</dbReference>
<evidence type="ECO:0000313" key="4">
    <source>
        <dbReference type="EMBL" id="CAG9314889.1"/>
    </source>
</evidence>
<dbReference type="GO" id="GO:0005096">
    <property type="term" value="F:GTPase activator activity"/>
    <property type="evidence" value="ECO:0007669"/>
    <property type="project" value="InterPro"/>
</dbReference>
<dbReference type="Gene3D" id="1.10.220.150">
    <property type="entry name" value="Arf GTPase activating protein"/>
    <property type="match status" value="1"/>
</dbReference>
<accession>A0AAU9J2L1</accession>
<keyword evidence="1" id="KW-0863">Zinc-finger</keyword>
<evidence type="ECO:0000313" key="5">
    <source>
        <dbReference type="Proteomes" id="UP001162131"/>
    </source>
</evidence>
<dbReference type="GO" id="GO:0008270">
    <property type="term" value="F:zinc ion binding"/>
    <property type="evidence" value="ECO:0007669"/>
    <property type="project" value="UniProtKB-KW"/>
</dbReference>
<feature type="compositionally biased region" description="Polar residues" evidence="2">
    <location>
        <begin position="190"/>
        <end position="213"/>
    </location>
</feature>
<dbReference type="PANTHER" id="PTHR46085">
    <property type="entry name" value="ARFGAP/RECO-RELATED"/>
    <property type="match status" value="1"/>
</dbReference>
<proteinExistence type="predicted"/>
<protein>
    <recommendedName>
        <fullName evidence="3">Arf-GAP domain-containing protein</fullName>
    </recommendedName>
</protein>
<keyword evidence="5" id="KW-1185">Reference proteome</keyword>
<dbReference type="PRINTS" id="PR00405">
    <property type="entry name" value="REVINTRACTNG"/>
</dbReference>
<feature type="compositionally biased region" description="Polar residues" evidence="2">
    <location>
        <begin position="511"/>
        <end position="542"/>
    </location>
</feature>
<dbReference type="Proteomes" id="UP001162131">
    <property type="component" value="Unassembled WGS sequence"/>
</dbReference>
<feature type="region of interest" description="Disordered" evidence="2">
    <location>
        <begin position="615"/>
        <end position="666"/>
    </location>
</feature>
<feature type="domain" description="Arf-GAP" evidence="3">
    <location>
        <begin position="8"/>
        <end position="126"/>
    </location>
</feature>
<dbReference type="PROSITE" id="PS50115">
    <property type="entry name" value="ARFGAP"/>
    <property type="match status" value="1"/>
</dbReference>
<feature type="compositionally biased region" description="Low complexity" evidence="2">
    <location>
        <begin position="448"/>
        <end position="457"/>
    </location>
</feature>
<dbReference type="InterPro" id="IPR044820">
    <property type="entry name" value="AGD14-like"/>
</dbReference>
<gene>
    <name evidence="4" type="ORF">BSTOLATCC_MIC12672</name>
</gene>
<feature type="compositionally biased region" description="Pro residues" evidence="2">
    <location>
        <begin position="156"/>
        <end position="172"/>
    </location>
</feature>
<feature type="compositionally biased region" description="Low complexity" evidence="2">
    <location>
        <begin position="355"/>
        <end position="365"/>
    </location>
</feature>
<dbReference type="AlphaFoldDB" id="A0AAU9J2L1"/>
<feature type="compositionally biased region" description="Pro residues" evidence="2">
    <location>
        <begin position="139"/>
        <end position="149"/>
    </location>
</feature>
<dbReference type="PANTHER" id="PTHR46085:SF3">
    <property type="entry name" value="ARF GTPASE ACTIVATING PROTEIN"/>
    <property type="match status" value="1"/>
</dbReference>
<evidence type="ECO:0000259" key="3">
    <source>
        <dbReference type="PROSITE" id="PS50115"/>
    </source>
</evidence>
<feature type="compositionally biased region" description="Polar residues" evidence="2">
    <location>
        <begin position="238"/>
        <end position="277"/>
    </location>
</feature>
<keyword evidence="1" id="KW-0862">Zinc</keyword>
<feature type="compositionally biased region" description="Polar residues" evidence="2">
    <location>
        <begin position="620"/>
        <end position="638"/>
    </location>
</feature>
<dbReference type="Pfam" id="PF01412">
    <property type="entry name" value="ArfGap"/>
    <property type="match status" value="1"/>
</dbReference>
<keyword evidence="1" id="KW-0479">Metal-binding</keyword>
<feature type="compositionally biased region" description="Pro residues" evidence="2">
    <location>
        <begin position="366"/>
        <end position="379"/>
    </location>
</feature>
<evidence type="ECO:0000256" key="2">
    <source>
        <dbReference type="SAM" id="MobiDB-lite"/>
    </source>
</evidence>
<reference evidence="4" key="1">
    <citation type="submission" date="2021-09" db="EMBL/GenBank/DDBJ databases">
        <authorList>
            <consortium name="AG Swart"/>
            <person name="Singh M."/>
            <person name="Singh A."/>
            <person name="Seah K."/>
            <person name="Emmerich C."/>
        </authorList>
    </citation>
    <scope>NUCLEOTIDE SEQUENCE</scope>
    <source>
        <strain evidence="4">ATCC30299</strain>
    </source>
</reference>
<dbReference type="SUPFAM" id="SSF57863">
    <property type="entry name" value="ArfGap/RecO-like zinc finger"/>
    <property type="match status" value="1"/>
</dbReference>
<feature type="compositionally biased region" description="Basic and acidic residues" evidence="2">
    <location>
        <begin position="120"/>
        <end position="133"/>
    </location>
</feature>